<dbReference type="Proteomes" id="UP000037696">
    <property type="component" value="Unassembled WGS sequence"/>
</dbReference>
<evidence type="ECO:0000313" key="1">
    <source>
        <dbReference type="EMBL" id="KOS48435.1"/>
    </source>
</evidence>
<keyword evidence="2" id="KW-1185">Reference proteome</keyword>
<dbReference type="AlphaFoldDB" id="A0A0M9WKJ7"/>
<reference evidence="1 2" key="1">
    <citation type="submission" date="2015-08" db="EMBL/GenBank/DDBJ databases">
        <title>Genome sequencing of Penicillium nordicum.</title>
        <authorList>
            <person name="Nguyen H.D."/>
            <person name="Seifert K.A."/>
        </authorList>
    </citation>
    <scope>NUCLEOTIDE SEQUENCE [LARGE SCALE GENOMIC DNA]</scope>
    <source>
        <strain evidence="1 2">DAOMC 185683</strain>
    </source>
</reference>
<comment type="caution">
    <text evidence="1">The sequence shown here is derived from an EMBL/GenBank/DDBJ whole genome shotgun (WGS) entry which is preliminary data.</text>
</comment>
<proteinExistence type="predicted"/>
<name>A0A0M9WKJ7_9EURO</name>
<organism evidence="1 2">
    <name type="scientific">Penicillium nordicum</name>
    <dbReference type="NCBI Taxonomy" id="229535"/>
    <lineage>
        <taxon>Eukaryota</taxon>
        <taxon>Fungi</taxon>
        <taxon>Dikarya</taxon>
        <taxon>Ascomycota</taxon>
        <taxon>Pezizomycotina</taxon>
        <taxon>Eurotiomycetes</taxon>
        <taxon>Eurotiomycetidae</taxon>
        <taxon>Eurotiales</taxon>
        <taxon>Aspergillaceae</taxon>
        <taxon>Penicillium</taxon>
    </lineage>
</organism>
<gene>
    <name evidence="1" type="ORF">ACN38_g583</name>
</gene>
<accession>A0A0M9WKJ7</accession>
<sequence length="69" mass="7912">MQDQRCLVPTVLPNQLDYELLKRLIARSSHPVIILTPWQIIFNPDDLNIVDIVDVDVDVDVDVVDVDIM</sequence>
<evidence type="ECO:0000313" key="2">
    <source>
        <dbReference type="Proteomes" id="UP000037696"/>
    </source>
</evidence>
<dbReference type="EMBL" id="LHQQ01000005">
    <property type="protein sequence ID" value="KOS48435.1"/>
    <property type="molecule type" value="Genomic_DNA"/>
</dbReference>
<protein>
    <submittedName>
        <fullName evidence="1">Uncharacterized protein</fullName>
    </submittedName>
</protein>